<dbReference type="Proteomes" id="UP000658278">
    <property type="component" value="Unassembled WGS sequence"/>
</dbReference>
<protein>
    <submittedName>
        <fullName evidence="2">PEP-CTERM sorting domain-containing protein</fullName>
    </submittedName>
</protein>
<gene>
    <name evidence="2" type="ORF">JIN81_05325</name>
</gene>
<name>A0A934VAL2_9BACT</name>
<comment type="caution">
    <text evidence="2">The sequence shown here is derived from an EMBL/GenBank/DDBJ whole genome shotgun (WGS) entry which is preliminary data.</text>
</comment>
<sequence>MVLALLQSAALPAATATIYSESFENTTLTDLPNPYVGGWFTPQLPFESWANSSEASITPVDTLGINTTSAYRGAAVVLGPELFLGAGTYTLTYDIPTYTGASNNSAFVSVWSGTGYDLFNSPNSLVVDTLSGQLLASGSASSSQLASQTHTSGGNQQTLSFAYDGSSLIALFFGAQTTGWPFPSVEFDNITVTTEVIPEPSSLMLLGLSCLFLVKRKR</sequence>
<feature type="domain" description="Ice-binding protein C-terminal" evidence="1">
    <location>
        <begin position="197"/>
        <end position="216"/>
    </location>
</feature>
<dbReference type="NCBIfam" id="TIGR02595">
    <property type="entry name" value="PEP_CTERM"/>
    <property type="match status" value="1"/>
</dbReference>
<dbReference type="RefSeq" id="WP_200277379.1">
    <property type="nucleotide sequence ID" value="NZ_JAENII010000003.1"/>
</dbReference>
<evidence type="ECO:0000259" key="1">
    <source>
        <dbReference type="Pfam" id="PF07589"/>
    </source>
</evidence>
<evidence type="ECO:0000313" key="2">
    <source>
        <dbReference type="EMBL" id="MBK1826428.1"/>
    </source>
</evidence>
<dbReference type="AlphaFoldDB" id="A0A934VAL2"/>
<keyword evidence="3" id="KW-1185">Reference proteome</keyword>
<organism evidence="2 3">
    <name type="scientific">Haloferula rosea</name>
    <dbReference type="NCBI Taxonomy" id="490093"/>
    <lineage>
        <taxon>Bacteria</taxon>
        <taxon>Pseudomonadati</taxon>
        <taxon>Verrucomicrobiota</taxon>
        <taxon>Verrucomicrobiia</taxon>
        <taxon>Verrucomicrobiales</taxon>
        <taxon>Verrucomicrobiaceae</taxon>
        <taxon>Haloferula</taxon>
    </lineage>
</organism>
<reference evidence="2" key="1">
    <citation type="submission" date="2021-01" db="EMBL/GenBank/DDBJ databases">
        <title>Modified the classification status of verrucomicrobia.</title>
        <authorList>
            <person name="Feng X."/>
        </authorList>
    </citation>
    <scope>NUCLEOTIDE SEQUENCE</scope>
    <source>
        <strain evidence="2">KCTC 22201</strain>
    </source>
</reference>
<accession>A0A934VAL2</accession>
<dbReference type="Pfam" id="PF07589">
    <property type="entry name" value="PEP-CTERM"/>
    <property type="match status" value="1"/>
</dbReference>
<dbReference type="InterPro" id="IPR013424">
    <property type="entry name" value="Ice-binding_C"/>
</dbReference>
<proteinExistence type="predicted"/>
<dbReference type="EMBL" id="JAENII010000003">
    <property type="protein sequence ID" value="MBK1826428.1"/>
    <property type="molecule type" value="Genomic_DNA"/>
</dbReference>
<evidence type="ECO:0000313" key="3">
    <source>
        <dbReference type="Proteomes" id="UP000658278"/>
    </source>
</evidence>